<evidence type="ECO:0000313" key="1">
    <source>
        <dbReference type="EMBL" id="JAH99514.1"/>
    </source>
</evidence>
<dbReference type="EMBL" id="GBXM01009063">
    <property type="protein sequence ID" value="JAH99514.1"/>
    <property type="molecule type" value="Transcribed_RNA"/>
</dbReference>
<name>A0A0E9XA72_ANGAN</name>
<sequence length="20" mass="2357">MDSLQIYLYSTLFQSCQSKT</sequence>
<reference evidence="1" key="2">
    <citation type="journal article" date="2015" name="Fish Shellfish Immunol.">
        <title>Early steps in the European eel (Anguilla anguilla)-Vibrio vulnificus interaction in the gills: Role of the RtxA13 toxin.</title>
        <authorList>
            <person name="Callol A."/>
            <person name="Pajuelo D."/>
            <person name="Ebbesson L."/>
            <person name="Teles M."/>
            <person name="MacKenzie S."/>
            <person name="Amaro C."/>
        </authorList>
    </citation>
    <scope>NUCLEOTIDE SEQUENCE</scope>
</reference>
<reference evidence="1" key="1">
    <citation type="submission" date="2014-11" db="EMBL/GenBank/DDBJ databases">
        <authorList>
            <person name="Amaro Gonzalez C."/>
        </authorList>
    </citation>
    <scope>NUCLEOTIDE SEQUENCE</scope>
</reference>
<accession>A0A0E9XA72</accession>
<proteinExistence type="predicted"/>
<dbReference type="AlphaFoldDB" id="A0A0E9XA72"/>
<organism evidence="1">
    <name type="scientific">Anguilla anguilla</name>
    <name type="common">European freshwater eel</name>
    <name type="synonym">Muraena anguilla</name>
    <dbReference type="NCBI Taxonomy" id="7936"/>
    <lineage>
        <taxon>Eukaryota</taxon>
        <taxon>Metazoa</taxon>
        <taxon>Chordata</taxon>
        <taxon>Craniata</taxon>
        <taxon>Vertebrata</taxon>
        <taxon>Euteleostomi</taxon>
        <taxon>Actinopterygii</taxon>
        <taxon>Neopterygii</taxon>
        <taxon>Teleostei</taxon>
        <taxon>Anguilliformes</taxon>
        <taxon>Anguillidae</taxon>
        <taxon>Anguilla</taxon>
    </lineage>
</organism>
<protein>
    <submittedName>
        <fullName evidence="1">Uncharacterized protein</fullName>
    </submittedName>
</protein>